<dbReference type="Gene3D" id="1.20.1280.290">
    <property type="match status" value="1"/>
</dbReference>
<evidence type="ECO:0000313" key="8">
    <source>
        <dbReference type="WBParaSite" id="HPBE_0000020101-mRNA-1"/>
    </source>
</evidence>
<organism evidence="7 8">
    <name type="scientific">Heligmosomoides polygyrus</name>
    <name type="common">Parasitic roundworm</name>
    <dbReference type="NCBI Taxonomy" id="6339"/>
    <lineage>
        <taxon>Eukaryota</taxon>
        <taxon>Metazoa</taxon>
        <taxon>Ecdysozoa</taxon>
        <taxon>Nematoda</taxon>
        <taxon>Chromadorea</taxon>
        <taxon>Rhabditida</taxon>
        <taxon>Rhabditina</taxon>
        <taxon>Rhabditomorpha</taxon>
        <taxon>Strongyloidea</taxon>
        <taxon>Heligmosomidae</taxon>
        <taxon>Heligmosomoides</taxon>
    </lineage>
</organism>
<dbReference type="PANTHER" id="PTHR14856">
    <property type="entry name" value="PQ-LOOP REPEAT-CONTAINING PROTEIN 1-LIKE PROTEIN"/>
    <property type="match status" value="1"/>
</dbReference>
<keyword evidence="3 5" id="KW-1133">Transmembrane helix</keyword>
<feature type="transmembrane region" description="Helical" evidence="5">
    <location>
        <begin position="113"/>
        <end position="131"/>
    </location>
</feature>
<evidence type="ECO:0000313" key="7">
    <source>
        <dbReference type="Proteomes" id="UP000050761"/>
    </source>
</evidence>
<name>A0A183F273_HELPZ</name>
<dbReference type="EMBL" id="UZAH01000131">
    <property type="protein sequence ID" value="VDO18584.1"/>
    <property type="molecule type" value="Genomic_DNA"/>
</dbReference>
<protein>
    <submittedName>
        <fullName evidence="8">DUF5658 domain-containing protein</fullName>
    </submittedName>
</protein>
<accession>A0A3P7U269</accession>
<feature type="transmembrane region" description="Helical" evidence="5">
    <location>
        <begin position="152"/>
        <end position="171"/>
    </location>
</feature>
<evidence type="ECO:0000256" key="4">
    <source>
        <dbReference type="ARBA" id="ARBA00023136"/>
    </source>
</evidence>
<dbReference type="GO" id="GO:0042147">
    <property type="term" value="P:retrograde transport, endosome to Golgi"/>
    <property type="evidence" value="ECO:0007669"/>
    <property type="project" value="TreeGrafter"/>
</dbReference>
<feature type="transmembrane region" description="Helical" evidence="5">
    <location>
        <begin position="49"/>
        <end position="72"/>
    </location>
</feature>
<proteinExistence type="predicted"/>
<dbReference type="OrthoDB" id="292213at2759"/>
<accession>A0A183F273</accession>
<dbReference type="Pfam" id="PF04193">
    <property type="entry name" value="PQ-loop"/>
    <property type="match status" value="1"/>
</dbReference>
<feature type="transmembrane region" description="Helical" evidence="5">
    <location>
        <begin position="21"/>
        <end position="43"/>
    </location>
</feature>
<evidence type="ECO:0000256" key="5">
    <source>
        <dbReference type="SAM" id="Phobius"/>
    </source>
</evidence>
<reference evidence="8" key="2">
    <citation type="submission" date="2019-09" db="UniProtKB">
        <authorList>
            <consortium name="WormBaseParasite"/>
        </authorList>
    </citation>
    <scope>IDENTIFICATION</scope>
</reference>
<evidence type="ECO:0000256" key="2">
    <source>
        <dbReference type="ARBA" id="ARBA00022692"/>
    </source>
</evidence>
<reference evidence="6 7" key="1">
    <citation type="submission" date="2018-11" db="EMBL/GenBank/DDBJ databases">
        <authorList>
            <consortium name="Pathogen Informatics"/>
        </authorList>
    </citation>
    <scope>NUCLEOTIDE SEQUENCE [LARGE SCALE GENOMIC DNA]</scope>
</reference>
<dbReference type="InterPro" id="IPR006603">
    <property type="entry name" value="PQ-loop_rpt"/>
</dbReference>
<dbReference type="GO" id="GO:0005829">
    <property type="term" value="C:cytosol"/>
    <property type="evidence" value="ECO:0007669"/>
    <property type="project" value="GOC"/>
</dbReference>
<sequence>MELLSSLPGWSYTLFDRYAWFLFQVLAAMMMVVDATGLALIPWDRLSVLIVLGVTWFFKFFIVVGGSIPYVFQYAEIHHRRNAQGFSLFVCLALCVANILRILFWFGKRFDNALLAQSVVMFMCMIFMLEISVRMNRKHTPKSQQKSVLRECFTVVLKGIIFFTADLLGLLKAT</sequence>
<feature type="transmembrane region" description="Helical" evidence="5">
    <location>
        <begin position="84"/>
        <end position="107"/>
    </location>
</feature>
<dbReference type="GO" id="GO:0005768">
    <property type="term" value="C:endosome"/>
    <property type="evidence" value="ECO:0007669"/>
    <property type="project" value="TreeGrafter"/>
</dbReference>
<dbReference type="GO" id="GO:0005802">
    <property type="term" value="C:trans-Golgi network"/>
    <property type="evidence" value="ECO:0007669"/>
    <property type="project" value="TreeGrafter"/>
</dbReference>
<dbReference type="AlphaFoldDB" id="A0A183F273"/>
<comment type="subcellular location">
    <subcellularLocation>
        <location evidence="1">Membrane</location>
        <topology evidence="1">Multi-pass membrane protein</topology>
    </subcellularLocation>
</comment>
<gene>
    <name evidence="6" type="ORF">HPBE_LOCUS202</name>
</gene>
<evidence type="ECO:0000256" key="3">
    <source>
        <dbReference type="ARBA" id="ARBA00022989"/>
    </source>
</evidence>
<keyword evidence="2 5" id="KW-0812">Transmembrane</keyword>
<dbReference type="GO" id="GO:0016020">
    <property type="term" value="C:membrane"/>
    <property type="evidence" value="ECO:0007669"/>
    <property type="project" value="UniProtKB-SubCell"/>
</dbReference>
<dbReference type="Proteomes" id="UP000050761">
    <property type="component" value="Unassembled WGS sequence"/>
</dbReference>
<dbReference type="WBParaSite" id="HPBE_0000020101-mRNA-1">
    <property type="protein sequence ID" value="HPBE_0000020101-mRNA-1"/>
    <property type="gene ID" value="HPBE_0000020101"/>
</dbReference>
<dbReference type="PANTHER" id="PTHR14856:SF9">
    <property type="entry name" value="PQ-LOOP REPEAT-CONTAINING PROTEIN 1"/>
    <property type="match status" value="1"/>
</dbReference>
<evidence type="ECO:0000313" key="6">
    <source>
        <dbReference type="EMBL" id="VDO18584.1"/>
    </source>
</evidence>
<keyword evidence="4 5" id="KW-0472">Membrane</keyword>
<keyword evidence="7" id="KW-1185">Reference proteome</keyword>
<dbReference type="InterPro" id="IPR052241">
    <property type="entry name" value="SLC66/Scramblase_ANY1"/>
</dbReference>
<dbReference type="GO" id="GO:0045332">
    <property type="term" value="P:phospholipid translocation"/>
    <property type="evidence" value="ECO:0007669"/>
    <property type="project" value="TreeGrafter"/>
</dbReference>
<evidence type="ECO:0000256" key="1">
    <source>
        <dbReference type="ARBA" id="ARBA00004141"/>
    </source>
</evidence>
<dbReference type="FunFam" id="1.20.1280.290:FF:000008">
    <property type="entry name" value="PQ-loop repeat-containing protein 1"/>
    <property type="match status" value="1"/>
</dbReference>